<keyword evidence="3" id="KW-1185">Reference proteome</keyword>
<dbReference type="Proteomes" id="UP001470288">
    <property type="component" value="Unassembled WGS sequence"/>
</dbReference>
<dbReference type="InterPro" id="IPR000182">
    <property type="entry name" value="GNAT_dom"/>
</dbReference>
<comment type="caution">
    <text evidence="2">The sequence shown here is derived from an EMBL/GenBank/DDBJ whole genome shotgun (WGS) entry which is preliminary data.</text>
</comment>
<dbReference type="Pfam" id="PF13302">
    <property type="entry name" value="Acetyltransf_3"/>
    <property type="match status" value="1"/>
</dbReference>
<accession>A0ABV1HZ34</accession>
<name>A0ABV1HZ34_9FIRM</name>
<dbReference type="EMBL" id="JBBMFC010000006">
    <property type="protein sequence ID" value="MEQ2578192.1"/>
    <property type="molecule type" value="Genomic_DNA"/>
</dbReference>
<dbReference type="PANTHER" id="PTHR43415">
    <property type="entry name" value="SPERMIDINE N(1)-ACETYLTRANSFERASE"/>
    <property type="match status" value="1"/>
</dbReference>
<evidence type="ECO:0000313" key="3">
    <source>
        <dbReference type="Proteomes" id="UP001470288"/>
    </source>
</evidence>
<dbReference type="InterPro" id="IPR016181">
    <property type="entry name" value="Acyl_CoA_acyltransferase"/>
</dbReference>
<keyword evidence="2" id="KW-0808">Transferase</keyword>
<feature type="domain" description="N-acetyltransferase" evidence="1">
    <location>
        <begin position="2"/>
        <end position="162"/>
    </location>
</feature>
<reference evidence="2 3" key="1">
    <citation type="submission" date="2024-03" db="EMBL/GenBank/DDBJ databases">
        <title>Human intestinal bacterial collection.</title>
        <authorList>
            <person name="Pauvert C."/>
            <person name="Hitch T.C.A."/>
            <person name="Clavel T."/>
        </authorList>
    </citation>
    <scope>NUCLEOTIDE SEQUENCE [LARGE SCALE GENOMIC DNA]</scope>
    <source>
        <strain evidence="2 3">CLA-AA-H78B</strain>
    </source>
</reference>
<evidence type="ECO:0000313" key="2">
    <source>
        <dbReference type="EMBL" id="MEQ2578192.1"/>
    </source>
</evidence>
<dbReference type="SUPFAM" id="SSF55729">
    <property type="entry name" value="Acyl-CoA N-acyltransferases (Nat)"/>
    <property type="match status" value="1"/>
</dbReference>
<evidence type="ECO:0000259" key="1">
    <source>
        <dbReference type="PROSITE" id="PS51186"/>
    </source>
</evidence>
<protein>
    <submittedName>
        <fullName evidence="2">GNAT family protein</fullName>
        <ecNumber evidence="2">2.-.-.-</ecNumber>
    </submittedName>
</protein>
<dbReference type="PANTHER" id="PTHR43415:SF5">
    <property type="entry name" value="ACETYLTRANSFERASE"/>
    <property type="match status" value="1"/>
</dbReference>
<dbReference type="PROSITE" id="PS51186">
    <property type="entry name" value="GNAT"/>
    <property type="match status" value="1"/>
</dbReference>
<sequence>MLRLRPYKPCDAQSLVQWLTDEAGFWKWCAGRYDHYPVTADDINNFYDSFRMKDDFWQMTMLDDTKVVGHLLMQFLDTEQRHLKFGCIIVDPLIRGKGYGTQMLTLALTYAFTILKVEQVSLGVFENNITAAHCYERLGFQKTGTCTDYHLMGEIWRFHDLTMMKTQWEERQ</sequence>
<organism evidence="2 3">
    <name type="scientific">Hominiventricola aquisgranensis</name>
    <dbReference type="NCBI Taxonomy" id="3133164"/>
    <lineage>
        <taxon>Bacteria</taxon>
        <taxon>Bacillati</taxon>
        <taxon>Bacillota</taxon>
        <taxon>Clostridia</taxon>
        <taxon>Lachnospirales</taxon>
        <taxon>Lachnospiraceae</taxon>
        <taxon>Hominiventricola</taxon>
    </lineage>
</organism>
<gene>
    <name evidence="2" type="ORF">WMO62_04940</name>
</gene>
<dbReference type="RefSeq" id="WP_349144010.1">
    <property type="nucleotide sequence ID" value="NZ_JBBMFC010000006.1"/>
</dbReference>
<dbReference type="Gene3D" id="3.40.630.30">
    <property type="match status" value="1"/>
</dbReference>
<proteinExistence type="predicted"/>
<dbReference type="GO" id="GO:0016740">
    <property type="term" value="F:transferase activity"/>
    <property type="evidence" value="ECO:0007669"/>
    <property type="project" value="UniProtKB-KW"/>
</dbReference>
<dbReference type="CDD" id="cd04301">
    <property type="entry name" value="NAT_SF"/>
    <property type="match status" value="1"/>
</dbReference>
<dbReference type="EC" id="2.-.-.-" evidence="2"/>